<dbReference type="NCBIfam" id="TIGR01509">
    <property type="entry name" value="HAD-SF-IA-v3"/>
    <property type="match status" value="1"/>
</dbReference>
<protein>
    <submittedName>
        <fullName evidence="1">YjjG family noncanonical pyrimidine nucleotidase</fullName>
    </submittedName>
</protein>
<dbReference type="SFLD" id="SFLDG01135">
    <property type="entry name" value="C1.5.6:_HAD__Beta-PGM__Phospha"/>
    <property type="match status" value="1"/>
</dbReference>
<comment type="caution">
    <text evidence="1">The sequence shown here is derived from an EMBL/GenBank/DDBJ whole genome shotgun (WGS) entry which is preliminary data.</text>
</comment>
<dbReference type="Proteomes" id="UP000824193">
    <property type="component" value="Unassembled WGS sequence"/>
</dbReference>
<dbReference type="PANTHER" id="PTHR47478">
    <property type="match status" value="1"/>
</dbReference>
<sequence length="249" mass="27722">MAYYHCLLLDVDGTLMDFGAAEHKAFLETMSEFGLPATQEVEETYHTINKGLWAALEKGQIKRERLVVRRFEELLAALGSTGDAAVMNTFYLNRLSEHADLIPGALEAVKELAEVATLAVVTNGVEHVQEKRLKESGLGEYMDDVFISERLGVEKPNRRFFEIALRTLGIENKSKVLVVGDSLTADVKGGQNAGLDTCWTNWNGAEAPAENGPTRTVRTWEELLEIVMEPDELENVGQTRRKHQFEQGG</sequence>
<organism evidence="1 2">
    <name type="scientific">Candidatus Allofournierella pullicola</name>
    <dbReference type="NCBI Taxonomy" id="2838596"/>
    <lineage>
        <taxon>Bacteria</taxon>
        <taxon>Bacillati</taxon>
        <taxon>Bacillota</taxon>
        <taxon>Clostridia</taxon>
        <taxon>Eubacteriales</taxon>
        <taxon>Oscillospiraceae</taxon>
        <taxon>Allofournierella</taxon>
    </lineage>
</organism>
<dbReference type="InterPro" id="IPR006439">
    <property type="entry name" value="HAD-SF_hydro_IA"/>
</dbReference>
<dbReference type="InterPro" id="IPR023214">
    <property type="entry name" value="HAD_sf"/>
</dbReference>
<evidence type="ECO:0000313" key="1">
    <source>
        <dbReference type="EMBL" id="HIX05308.1"/>
    </source>
</evidence>
<reference evidence="1" key="2">
    <citation type="submission" date="2021-04" db="EMBL/GenBank/DDBJ databases">
        <authorList>
            <person name="Gilroy R."/>
        </authorList>
    </citation>
    <scope>NUCLEOTIDE SEQUENCE</scope>
    <source>
        <strain evidence="1">2239</strain>
    </source>
</reference>
<reference evidence="1" key="1">
    <citation type="journal article" date="2021" name="PeerJ">
        <title>Extensive microbial diversity within the chicken gut microbiome revealed by metagenomics and culture.</title>
        <authorList>
            <person name="Gilroy R."/>
            <person name="Ravi A."/>
            <person name="Getino M."/>
            <person name="Pursley I."/>
            <person name="Horton D.L."/>
            <person name="Alikhan N.F."/>
            <person name="Baker D."/>
            <person name="Gharbi K."/>
            <person name="Hall N."/>
            <person name="Watson M."/>
            <person name="Adriaenssens E.M."/>
            <person name="Foster-Nyarko E."/>
            <person name="Jarju S."/>
            <person name="Secka A."/>
            <person name="Antonio M."/>
            <person name="Oren A."/>
            <person name="Chaudhuri R.R."/>
            <person name="La Ragione R."/>
            <person name="Hildebrand F."/>
            <person name="Pallen M.J."/>
        </authorList>
    </citation>
    <scope>NUCLEOTIDE SEQUENCE</scope>
    <source>
        <strain evidence="1">2239</strain>
    </source>
</reference>
<evidence type="ECO:0000313" key="2">
    <source>
        <dbReference type="Proteomes" id="UP000824193"/>
    </source>
</evidence>
<dbReference type="GO" id="GO:0008253">
    <property type="term" value="F:5'-nucleotidase activity"/>
    <property type="evidence" value="ECO:0007669"/>
    <property type="project" value="InterPro"/>
</dbReference>
<dbReference type="Gene3D" id="1.10.150.240">
    <property type="entry name" value="Putative phosphatase, domain 2"/>
    <property type="match status" value="1"/>
</dbReference>
<dbReference type="SFLD" id="SFLDS00003">
    <property type="entry name" value="Haloacid_Dehalogenase"/>
    <property type="match status" value="1"/>
</dbReference>
<name>A0A9D1V3A6_9FIRM</name>
<dbReference type="SUPFAM" id="SSF56784">
    <property type="entry name" value="HAD-like"/>
    <property type="match status" value="1"/>
</dbReference>
<dbReference type="InterPro" id="IPR036412">
    <property type="entry name" value="HAD-like_sf"/>
</dbReference>
<accession>A0A9D1V3A6</accession>
<dbReference type="EMBL" id="DXFW01000012">
    <property type="protein sequence ID" value="HIX05308.1"/>
    <property type="molecule type" value="Genomic_DNA"/>
</dbReference>
<dbReference type="Gene3D" id="3.40.50.1000">
    <property type="entry name" value="HAD superfamily/HAD-like"/>
    <property type="match status" value="1"/>
</dbReference>
<dbReference type="NCBIfam" id="TIGR01549">
    <property type="entry name" value="HAD-SF-IA-v1"/>
    <property type="match status" value="1"/>
</dbReference>
<dbReference type="Pfam" id="PF00702">
    <property type="entry name" value="Hydrolase"/>
    <property type="match status" value="1"/>
</dbReference>
<dbReference type="InterPro" id="IPR052550">
    <property type="entry name" value="Pyrimidine_5'-ntase_YjjG"/>
</dbReference>
<dbReference type="InterPro" id="IPR011951">
    <property type="entry name" value="HAD-SF_hydro_IA_YjjG/PynA"/>
</dbReference>
<dbReference type="InterPro" id="IPR023198">
    <property type="entry name" value="PGP-like_dom2"/>
</dbReference>
<dbReference type="SFLD" id="SFLDG01129">
    <property type="entry name" value="C1.5:_HAD__Beta-PGM__Phosphata"/>
    <property type="match status" value="1"/>
</dbReference>
<dbReference type="PANTHER" id="PTHR47478:SF1">
    <property type="entry name" value="PYRIMIDINE 5'-NUCLEOTIDASE YJJG"/>
    <property type="match status" value="1"/>
</dbReference>
<proteinExistence type="predicted"/>
<gene>
    <name evidence="1" type="ORF">H9865_04255</name>
</gene>
<dbReference type="AlphaFoldDB" id="A0A9D1V3A6"/>
<dbReference type="NCBIfam" id="TIGR02254">
    <property type="entry name" value="YjjG_YfnB"/>
    <property type="match status" value="1"/>
</dbReference>